<evidence type="ECO:0000313" key="8">
    <source>
        <dbReference type="Proteomes" id="UP001558613"/>
    </source>
</evidence>
<evidence type="ECO:0000256" key="5">
    <source>
        <dbReference type="SAM" id="Coils"/>
    </source>
</evidence>
<feature type="region of interest" description="Disordered" evidence="6">
    <location>
        <begin position="192"/>
        <end position="268"/>
    </location>
</feature>
<feature type="region of interest" description="Disordered" evidence="6">
    <location>
        <begin position="300"/>
        <end position="324"/>
    </location>
</feature>
<comment type="caution">
    <text evidence="7">The sequence shown here is derived from an EMBL/GenBank/DDBJ whole genome shotgun (WGS) entry which is preliminary data.</text>
</comment>
<dbReference type="InterPro" id="IPR019359">
    <property type="entry name" value="CCDC85"/>
</dbReference>
<comment type="subcellular location">
    <subcellularLocation>
        <location evidence="1">Cell junction</location>
        <location evidence="1">Adherens junction</location>
    </subcellularLocation>
</comment>
<feature type="coiled-coil region" evidence="5">
    <location>
        <begin position="68"/>
        <end position="95"/>
    </location>
</feature>
<gene>
    <name evidence="7" type="ORF">QQF64_029166</name>
</gene>
<evidence type="ECO:0000256" key="3">
    <source>
        <dbReference type="ARBA" id="ARBA00022949"/>
    </source>
</evidence>
<dbReference type="EMBL" id="JAYMGO010000006">
    <property type="protein sequence ID" value="KAL1273304.1"/>
    <property type="molecule type" value="Genomic_DNA"/>
</dbReference>
<name>A0ABR3N8Q0_9TELE</name>
<evidence type="ECO:0000313" key="7">
    <source>
        <dbReference type="EMBL" id="KAL1273304.1"/>
    </source>
</evidence>
<dbReference type="Proteomes" id="UP001558613">
    <property type="component" value="Unassembled WGS sequence"/>
</dbReference>
<organism evidence="7 8">
    <name type="scientific">Cirrhinus molitorella</name>
    <name type="common">mud carp</name>
    <dbReference type="NCBI Taxonomy" id="172907"/>
    <lineage>
        <taxon>Eukaryota</taxon>
        <taxon>Metazoa</taxon>
        <taxon>Chordata</taxon>
        <taxon>Craniata</taxon>
        <taxon>Vertebrata</taxon>
        <taxon>Euteleostomi</taxon>
        <taxon>Actinopterygii</taxon>
        <taxon>Neopterygii</taxon>
        <taxon>Teleostei</taxon>
        <taxon>Ostariophysi</taxon>
        <taxon>Cypriniformes</taxon>
        <taxon>Cyprinidae</taxon>
        <taxon>Labeoninae</taxon>
        <taxon>Labeonini</taxon>
        <taxon>Cirrhinus</taxon>
    </lineage>
</organism>
<evidence type="ECO:0000256" key="1">
    <source>
        <dbReference type="ARBA" id="ARBA00004536"/>
    </source>
</evidence>
<accession>A0ABR3N8Q0</accession>
<sequence length="448" mass="49761">MEKAQSLQAQPGSKAPESPAEDISNLTDEELLQWSKEELVQRLRKSEADKMSVILDHSNLIREVNRSLQLHLNEIRGLKEVNQKLQDDNRELRDLCCFLDDDRQKGKRVSREWQRLGRFSASVMRKEVSLYLQKLTELERKQEEVIRENLELRELCLLIDEDKAGSGGEGGQGGTGSVGCRNSIDSQSGLLVPGLMRDVGDGSSTSSAGSADSSEHPHHKQPQQPLSSGGTGNKSPEIQKARPGKRGEGDRVEISSPDPPVRHRSTSLEYPFVLPQPCRPRCGSISVPDHRLIRGLSPEKYGRSLGHRSPETHPKHHLAPGQPMSPELYIQRHRGSLGSGPGSPEARHLLLGTSELHHDKSKLGGSSPEMLRHQYSMSPEHGKFGSPGRETSPRRLAGDELSPHHRSLYNGVNALISAGCCSNNCRNVKLWDRRKKLIQGWNKTEVSK</sequence>
<feature type="region of interest" description="Disordered" evidence="6">
    <location>
        <begin position="163"/>
        <end position="182"/>
    </location>
</feature>
<comment type="similarity">
    <text evidence="2">Belongs to the CCDC85 family.</text>
</comment>
<feature type="coiled-coil region" evidence="5">
    <location>
        <begin position="121"/>
        <end position="155"/>
    </location>
</feature>
<feature type="region of interest" description="Disordered" evidence="6">
    <location>
        <begin position="1"/>
        <end position="24"/>
    </location>
</feature>
<feature type="compositionally biased region" description="Gly residues" evidence="6">
    <location>
        <begin position="165"/>
        <end position="177"/>
    </location>
</feature>
<feature type="compositionally biased region" description="Basic and acidic residues" evidence="6">
    <location>
        <begin position="237"/>
        <end position="253"/>
    </location>
</feature>
<feature type="compositionally biased region" description="Low complexity" evidence="6">
    <location>
        <begin position="201"/>
        <end position="212"/>
    </location>
</feature>
<evidence type="ECO:0000256" key="4">
    <source>
        <dbReference type="ARBA" id="ARBA00023054"/>
    </source>
</evidence>
<feature type="compositionally biased region" description="Polar residues" evidence="6">
    <location>
        <begin position="222"/>
        <end position="236"/>
    </location>
</feature>
<dbReference type="PANTHER" id="PTHR13546">
    <property type="entry name" value="RE60986P"/>
    <property type="match status" value="1"/>
</dbReference>
<keyword evidence="3" id="KW-0965">Cell junction</keyword>
<keyword evidence="8" id="KW-1185">Reference proteome</keyword>
<evidence type="ECO:0000256" key="2">
    <source>
        <dbReference type="ARBA" id="ARBA00009052"/>
    </source>
</evidence>
<proteinExistence type="inferred from homology"/>
<keyword evidence="4 5" id="KW-0175">Coiled coil</keyword>
<dbReference type="Pfam" id="PF10226">
    <property type="entry name" value="CCDC85"/>
    <property type="match status" value="1"/>
</dbReference>
<dbReference type="PANTHER" id="PTHR13546:SF16">
    <property type="entry name" value="COILED-COIL DOMAIN CONTAINING 85A, LIKE ISOFORM X1"/>
    <property type="match status" value="1"/>
</dbReference>
<protein>
    <recommendedName>
        <fullName evidence="9">Coiled-coil domain containing 85A</fullName>
    </recommendedName>
</protein>
<evidence type="ECO:0000256" key="6">
    <source>
        <dbReference type="SAM" id="MobiDB-lite"/>
    </source>
</evidence>
<evidence type="ECO:0008006" key="9">
    <source>
        <dbReference type="Google" id="ProtNLM"/>
    </source>
</evidence>
<reference evidence="7 8" key="1">
    <citation type="submission" date="2023-09" db="EMBL/GenBank/DDBJ databases">
        <authorList>
            <person name="Wang M."/>
        </authorList>
    </citation>
    <scope>NUCLEOTIDE SEQUENCE [LARGE SCALE GENOMIC DNA]</scope>
    <source>
        <strain evidence="7">GT-2023</strain>
        <tissue evidence="7">Liver</tissue>
    </source>
</reference>
<feature type="compositionally biased region" description="Polar residues" evidence="6">
    <location>
        <begin position="1"/>
        <end position="11"/>
    </location>
</feature>